<dbReference type="InterPro" id="IPR051609">
    <property type="entry name" value="NmrA/Isoflavone_reductase-like"/>
</dbReference>
<dbReference type="InterPro" id="IPR036291">
    <property type="entry name" value="NAD(P)-bd_dom_sf"/>
</dbReference>
<comment type="similarity">
    <text evidence="1">Belongs to the NmrA-type oxidoreductase family. Isoflavone reductase subfamily.</text>
</comment>
<evidence type="ECO:0000256" key="3">
    <source>
        <dbReference type="ARBA" id="ARBA00023002"/>
    </source>
</evidence>
<comment type="caution">
    <text evidence="5">The sequence shown here is derived from an EMBL/GenBank/DDBJ whole genome shotgun (WGS) entry which is preliminary data.</text>
</comment>
<dbReference type="eggNOG" id="ENOG502SNJP">
    <property type="taxonomic scope" value="Eukaryota"/>
</dbReference>
<evidence type="ECO:0000256" key="1">
    <source>
        <dbReference type="ARBA" id="ARBA00005725"/>
    </source>
</evidence>
<dbReference type="HOGENOM" id="CLU_079104_0_0_1"/>
<dbReference type="PANTHER" id="PTHR47706:SF9">
    <property type="entry name" value="NMRA-LIKE DOMAIN-CONTAINING PROTEIN-RELATED"/>
    <property type="match status" value="1"/>
</dbReference>
<dbReference type="Proteomes" id="UP000030151">
    <property type="component" value="Unassembled WGS sequence"/>
</dbReference>
<dbReference type="Gene3D" id="3.40.50.720">
    <property type="entry name" value="NAD(P)-binding Rossmann-like Domain"/>
    <property type="match status" value="1"/>
</dbReference>
<dbReference type="PANTHER" id="PTHR47706">
    <property type="entry name" value="NMRA-LIKE FAMILY PROTEIN"/>
    <property type="match status" value="1"/>
</dbReference>
<keyword evidence="2" id="KW-0521">NADP</keyword>
<protein>
    <submittedName>
        <fullName evidence="5">NmrA-like family protein</fullName>
    </submittedName>
</protein>
<feature type="domain" description="NAD(P)-binding" evidence="4">
    <location>
        <begin position="7"/>
        <end position="103"/>
    </location>
</feature>
<organism evidence="5 6">
    <name type="scientific">Metarhizium robertsii</name>
    <dbReference type="NCBI Taxonomy" id="568076"/>
    <lineage>
        <taxon>Eukaryota</taxon>
        <taxon>Fungi</taxon>
        <taxon>Dikarya</taxon>
        <taxon>Ascomycota</taxon>
        <taxon>Pezizomycotina</taxon>
        <taxon>Sordariomycetes</taxon>
        <taxon>Hypocreomycetidae</taxon>
        <taxon>Hypocreales</taxon>
        <taxon>Clavicipitaceae</taxon>
        <taxon>Metarhizium</taxon>
    </lineage>
</organism>
<reference evidence="5 6" key="1">
    <citation type="submission" date="2014-02" db="EMBL/GenBank/DDBJ databases">
        <title>The genome sequence of the entomopathogenic fungus Metarhizium robertsii ARSEF 2575.</title>
        <authorList>
            <person name="Giuliano Garisto Donzelli B."/>
            <person name="Roe B.A."/>
            <person name="Macmil S.L."/>
            <person name="Krasnoff S.B."/>
            <person name="Gibson D.M."/>
        </authorList>
    </citation>
    <scope>NUCLEOTIDE SEQUENCE [LARGE SCALE GENOMIC DNA]</scope>
    <source>
        <strain evidence="5 6">ARSEF 2575</strain>
    </source>
</reference>
<dbReference type="OrthoDB" id="419598at2759"/>
<keyword evidence="3" id="KW-0560">Oxidoreductase</keyword>
<dbReference type="AlphaFoldDB" id="A0A014MWZ4"/>
<evidence type="ECO:0000259" key="4">
    <source>
        <dbReference type="Pfam" id="PF13460"/>
    </source>
</evidence>
<gene>
    <name evidence="5" type="ORF">X797_011056</name>
</gene>
<evidence type="ECO:0000256" key="2">
    <source>
        <dbReference type="ARBA" id="ARBA00022857"/>
    </source>
</evidence>
<proteinExistence type="inferred from homology"/>
<dbReference type="Pfam" id="PF13460">
    <property type="entry name" value="NAD_binding_10"/>
    <property type="match status" value="1"/>
</dbReference>
<sequence length="315" mass="34725">MLILIPGITGNLGHHLAKAALHRGHNVRGMGRTPDKLDSNIRPQLESFVVEGRGVDPGYDAACKDVDAIIVAWAPKAELIVDAQLKLLRAAERAGIKRFHASSWNLDWENFPLGEIETYDSMLIFATHARLTSTIRPTYSLVGILANTLFGVPGAGAMEGENAIWARNTDGTRLVRVMGDGNARVNYCSESDAANFSVALITGDYGETGGFNRFCSDSFTFHELAAAFEKVRGGKVDVTQVMGLDECERQWRGMRAESLRKGELRQKWPEFVGLQYAWYTFGGSSVSAFEPVDAAKCPDVKRTSIVDYIRENEYV</sequence>
<dbReference type="GO" id="GO:0016491">
    <property type="term" value="F:oxidoreductase activity"/>
    <property type="evidence" value="ECO:0007669"/>
    <property type="project" value="UniProtKB-KW"/>
</dbReference>
<name>A0A014MWZ4_9HYPO</name>
<dbReference type="SUPFAM" id="SSF51735">
    <property type="entry name" value="NAD(P)-binding Rossmann-fold domains"/>
    <property type="match status" value="1"/>
</dbReference>
<evidence type="ECO:0000313" key="6">
    <source>
        <dbReference type="Proteomes" id="UP000030151"/>
    </source>
</evidence>
<dbReference type="EMBL" id="JELW01000062">
    <property type="protein sequence ID" value="EXU95875.1"/>
    <property type="molecule type" value="Genomic_DNA"/>
</dbReference>
<accession>A0A014MWZ4</accession>
<evidence type="ECO:0000313" key="5">
    <source>
        <dbReference type="EMBL" id="EXU95875.1"/>
    </source>
</evidence>
<dbReference type="InterPro" id="IPR016040">
    <property type="entry name" value="NAD(P)-bd_dom"/>
</dbReference>